<dbReference type="InterPro" id="IPR048422">
    <property type="entry name" value="NOA1/YqeH-like_C"/>
</dbReference>
<dbReference type="PANTHER" id="PTHR46406:SF1">
    <property type="entry name" value="NITRIC OXIDE-ASSOCIATED PROTEIN 1"/>
    <property type="match status" value="1"/>
</dbReference>
<name>A0A6P8FNY2_CLUHA</name>
<accession>A0A6P8FNY2</accession>
<dbReference type="OrthoDB" id="1696305at2759"/>
<dbReference type="InterPro" id="IPR027417">
    <property type="entry name" value="P-loop_NTPase"/>
</dbReference>
<proteinExistence type="predicted"/>
<protein>
    <submittedName>
        <fullName evidence="3">Nitric oxide-associated protein 1</fullName>
    </submittedName>
</protein>
<organism evidence="2 3">
    <name type="scientific">Clupea harengus</name>
    <name type="common">Atlantic herring</name>
    <dbReference type="NCBI Taxonomy" id="7950"/>
    <lineage>
        <taxon>Eukaryota</taxon>
        <taxon>Metazoa</taxon>
        <taxon>Chordata</taxon>
        <taxon>Craniata</taxon>
        <taxon>Vertebrata</taxon>
        <taxon>Euteleostomi</taxon>
        <taxon>Actinopterygii</taxon>
        <taxon>Neopterygii</taxon>
        <taxon>Teleostei</taxon>
        <taxon>Clupei</taxon>
        <taxon>Clupeiformes</taxon>
        <taxon>Clupeoidei</taxon>
        <taxon>Clupeidae</taxon>
        <taxon>Clupea</taxon>
    </lineage>
</organism>
<evidence type="ECO:0000313" key="3">
    <source>
        <dbReference type="RefSeq" id="XP_031424852.1"/>
    </source>
</evidence>
<dbReference type="Proteomes" id="UP000515152">
    <property type="component" value="Chromosome 6"/>
</dbReference>
<dbReference type="RefSeq" id="XP_031424852.1">
    <property type="nucleotide sequence ID" value="XM_031568992.2"/>
</dbReference>
<gene>
    <name evidence="3" type="primary">noa1</name>
</gene>
<dbReference type="KEGG" id="char:105888621"/>
<sequence>MASKSMHCQLPLMSSILADWYISHVSCFGVNLVIYLKQTLLQRYATTSPATSLRWIAPCIRSGKNGITHFRCYQTGRGERAATGKTDIGRTVRLASVEPGREEKFVFLEYDEPEELRDSLPEHLRITDTMVTKEKAKRKSDTGPLRGALEQQARVLSEMKIKADEESLIEFHDIGFQVEEISRSQQKRRKEHKVYGSPDPAQPVSDTPCSGCGALMHCADPDIPGYIASEKYASLVEDAALFKAICQRCFLLTNHQKALSVTMSKEEYRDIVRAVRPHKALVILIVDLLDLPDSIVPDLPELVGRNKQIVILGNKVDLLPGDSQDYLSRIRKRLVQYCAEAGVAAGDPKDVHLISAKTGYGVEKLVSRLQKLWRYEGDVYLVGTTNAGKSTLFNTLLESDYCKSRASEAIHKATISPWPGTTLNLLKFPIINPTAHRMQRRSERLLQHSARTLEELDPEEQRKLQQLGRHAYLIGRVGRTFRVEPPKRLELAFDPDMVSYSAEPEEEDSRTQASQKAAPFELSYNEIKDARWFYDTPGIMKDKDILSVLSEQEVKQVLPTQAIMPRTFILPPASSLFLGGLARIDYLEGAHSCWFTVLASSRVPVHVTTLEKADSIYHRHAGRELLKVPMGGDDRMRDFPPLVPQDFELIGQGPTVAVCDIKLSSAGWVTVTGMEGDRLRVRGHAPEAAGMCLRTPPLLPHIAMVRGERIKKSPAYKPRRPQALLELSLAKHKAKNVKKSVNKSV</sequence>
<dbReference type="InterPro" id="IPR052807">
    <property type="entry name" value="Mito_transl_resp_regulator"/>
</dbReference>
<dbReference type="CDD" id="cd01855">
    <property type="entry name" value="YqeH"/>
    <property type="match status" value="1"/>
</dbReference>
<dbReference type="PANTHER" id="PTHR46406">
    <property type="entry name" value="NITRIC OXIDE-ASSOCIATED PROTEIN 1"/>
    <property type="match status" value="1"/>
</dbReference>
<dbReference type="SUPFAM" id="SSF52540">
    <property type="entry name" value="P-loop containing nucleoside triphosphate hydrolases"/>
    <property type="match status" value="1"/>
</dbReference>
<keyword evidence="2" id="KW-1185">Reference proteome</keyword>
<dbReference type="InterPro" id="IPR030378">
    <property type="entry name" value="G_CP_dom"/>
</dbReference>
<dbReference type="AlphaFoldDB" id="A0A6P8FNY2"/>
<dbReference type="PROSITE" id="PS51721">
    <property type="entry name" value="G_CP"/>
    <property type="match status" value="1"/>
</dbReference>
<feature type="domain" description="CP-type G" evidence="1">
    <location>
        <begin position="268"/>
        <end position="542"/>
    </location>
</feature>
<dbReference type="InterPro" id="IPR006073">
    <property type="entry name" value="GTP-bd"/>
</dbReference>
<dbReference type="Gene3D" id="3.40.50.300">
    <property type="entry name" value="P-loop containing nucleotide triphosphate hydrolases"/>
    <property type="match status" value="1"/>
</dbReference>
<dbReference type="GeneID" id="105888621"/>
<evidence type="ECO:0000259" key="1">
    <source>
        <dbReference type="PROSITE" id="PS51721"/>
    </source>
</evidence>
<reference evidence="3" key="1">
    <citation type="submission" date="2025-08" db="UniProtKB">
        <authorList>
            <consortium name="RefSeq"/>
        </authorList>
    </citation>
    <scope>IDENTIFICATION</scope>
</reference>
<dbReference type="CTD" id="84273"/>
<dbReference type="GO" id="GO:0005525">
    <property type="term" value="F:GTP binding"/>
    <property type="evidence" value="ECO:0007669"/>
    <property type="project" value="InterPro"/>
</dbReference>
<dbReference type="Pfam" id="PF01926">
    <property type="entry name" value="MMR_HSR1"/>
    <property type="match status" value="1"/>
</dbReference>
<evidence type="ECO:0000313" key="2">
    <source>
        <dbReference type="Proteomes" id="UP000515152"/>
    </source>
</evidence>
<dbReference type="Pfam" id="PF21516">
    <property type="entry name" value="YqeH-like_C"/>
    <property type="match status" value="1"/>
</dbReference>